<sequence length="131" mass="14248">MDTNNNDKDLRALVSAADRILQAAEEDRNTAAKAMGQLRGIEAQARQSLGLIPDVLSKSVDRLADASSEKAAKLLGEKFREADAAASRAAAHYARATENARPTLNRILIMQCVVSLLQLAMFIALMVIWLK</sequence>
<gene>
    <name evidence="2" type="ORF">GNQ20_26215</name>
</gene>
<dbReference type="EMBL" id="WOAJ01000014">
    <property type="protein sequence ID" value="MUI61310.1"/>
    <property type="molecule type" value="Genomic_DNA"/>
</dbReference>
<protein>
    <submittedName>
        <fullName evidence="2">Uncharacterized protein</fullName>
    </submittedName>
</protein>
<dbReference type="AlphaFoldDB" id="A0A6A9JZA3"/>
<feature type="transmembrane region" description="Helical" evidence="1">
    <location>
        <begin position="107"/>
        <end position="130"/>
    </location>
</feature>
<keyword evidence="1" id="KW-0812">Transmembrane</keyword>
<keyword evidence="1" id="KW-1133">Transmembrane helix</keyword>
<keyword evidence="1" id="KW-0472">Membrane</keyword>
<proteinExistence type="predicted"/>
<dbReference type="RefSeq" id="WP_058016849.1">
    <property type="nucleotide sequence ID" value="NZ_BSBA01000018.1"/>
</dbReference>
<reference evidence="2" key="1">
    <citation type="submission" date="2019-11" db="EMBL/GenBank/DDBJ databases">
        <title>Genomes of ocular Pseudomonas aeruginosa isolates.</title>
        <authorList>
            <person name="Khan M."/>
            <person name="Rice S.A."/>
            <person name="Willcox M.D.P."/>
            <person name="Stapleton F."/>
        </authorList>
    </citation>
    <scope>NUCLEOTIDE SEQUENCE</scope>
    <source>
        <strain evidence="2">PA206</strain>
    </source>
</reference>
<organism evidence="2">
    <name type="scientific">Pseudomonas aeruginosa</name>
    <dbReference type="NCBI Taxonomy" id="287"/>
    <lineage>
        <taxon>Bacteria</taxon>
        <taxon>Pseudomonadati</taxon>
        <taxon>Pseudomonadota</taxon>
        <taxon>Gammaproteobacteria</taxon>
        <taxon>Pseudomonadales</taxon>
        <taxon>Pseudomonadaceae</taxon>
        <taxon>Pseudomonas</taxon>
    </lineage>
</organism>
<evidence type="ECO:0000313" key="2">
    <source>
        <dbReference type="EMBL" id="MUI61310.1"/>
    </source>
</evidence>
<evidence type="ECO:0000256" key="1">
    <source>
        <dbReference type="SAM" id="Phobius"/>
    </source>
</evidence>
<accession>A0A6A9JZA3</accession>
<comment type="caution">
    <text evidence="2">The sequence shown here is derived from an EMBL/GenBank/DDBJ whole genome shotgun (WGS) entry which is preliminary data.</text>
</comment>
<name>A0A6A9JZA3_PSEAI</name>